<feature type="active site" description="Proton acceptor" evidence="8">
    <location>
        <position position="77"/>
    </location>
</feature>
<comment type="subcellular location">
    <subcellularLocation>
        <location evidence="8">Cytoplasm</location>
    </subcellularLocation>
</comment>
<evidence type="ECO:0000313" key="9">
    <source>
        <dbReference type="EMBL" id="CAE6484443.1"/>
    </source>
</evidence>
<evidence type="ECO:0000256" key="7">
    <source>
        <dbReference type="ARBA" id="ARBA00023027"/>
    </source>
</evidence>
<dbReference type="STRING" id="1407055.NITUZ_140354"/>
<feature type="binding site" evidence="8">
    <location>
        <position position="82"/>
    </location>
    <ligand>
        <name>NAD(+)</name>
        <dbReference type="ChEBI" id="CHEBI:57540"/>
    </ligand>
</feature>
<keyword evidence="2 8" id="KW-0808">Transferase</keyword>
<dbReference type="GO" id="GO:0046872">
    <property type="term" value="F:metal ion binding"/>
    <property type="evidence" value="ECO:0007669"/>
    <property type="project" value="UniProtKB-UniRule"/>
</dbReference>
<feature type="binding site" evidence="8">
    <location>
        <position position="174"/>
    </location>
    <ligand>
        <name>NAD(+)</name>
        <dbReference type="ChEBI" id="CHEBI:57540"/>
    </ligand>
</feature>
<dbReference type="Pfam" id="PF20143">
    <property type="entry name" value="NAD_kinase_C"/>
    <property type="match status" value="1"/>
</dbReference>
<dbReference type="PANTHER" id="PTHR20275">
    <property type="entry name" value="NAD KINASE"/>
    <property type="match status" value="1"/>
</dbReference>
<dbReference type="EMBL" id="CBTY010000006">
    <property type="protein sequence ID" value="CDI05279.1"/>
    <property type="molecule type" value="Genomic_DNA"/>
</dbReference>
<dbReference type="PANTHER" id="PTHR20275:SF43">
    <property type="entry name" value="BIFUNCTIONAL NADP PHOSPHATASE_NAD KINASE"/>
    <property type="match status" value="1"/>
</dbReference>
<name>V6ART4_9ARCH</name>
<dbReference type="SUPFAM" id="SSF111331">
    <property type="entry name" value="NAD kinase/diacylglycerol kinase-like"/>
    <property type="match status" value="1"/>
</dbReference>
<comment type="function">
    <text evidence="8">Involved in the regulation of the intracellular balance of NAD and NADP, and is a key enzyme in the biosynthesis of NADP. Catalyzes specifically the phosphorylation on 2'-hydroxyl of the adenosine moiety of NAD to yield NADP.</text>
</comment>
<keyword evidence="4 8" id="KW-0418">Kinase</keyword>
<dbReference type="Pfam" id="PF01513">
    <property type="entry name" value="NAD_kinase"/>
    <property type="match status" value="1"/>
</dbReference>
<sequence length="279" mass="30763">MNLHNGLWLKLSRVAVVSKFGSEEAESAAKKVAKKFLANKAEVFTIAPVFVDGAKKVESVDDLADKKLDLIVTLGGDGTTLRTFRSLKTETPLLTINVGGNRGILSEITIDRIDHAIDDIKANKIWLDKRTRVVASVGGEEFPPALNEIYINRQNLTKTSEFEIKFQNDVVKQKMDGVMISTPSGSTGHSFSLGGPILHESLDVLIITPVAPVRRLPSIVVPDEKIQIICSHDTNIVMDAQVIKTASFEEPIVIKKHKIQAVFVRIKRQGLRQMSKLGF</sequence>
<feature type="binding site" evidence="8">
    <location>
        <begin position="147"/>
        <end position="148"/>
    </location>
    <ligand>
        <name>NAD(+)</name>
        <dbReference type="ChEBI" id="CHEBI:57540"/>
    </ligand>
</feature>
<keyword evidence="7 8" id="KW-0520">NAD</keyword>
<feature type="binding site" evidence="8">
    <location>
        <position position="176"/>
    </location>
    <ligand>
        <name>NAD(+)</name>
        <dbReference type="ChEBI" id="CHEBI:57540"/>
    </ligand>
</feature>
<reference evidence="9" key="3">
    <citation type="submission" date="2021-02" db="EMBL/GenBank/DDBJ databases">
        <authorList>
            <person name="Han P."/>
        </authorList>
    </citation>
    <scope>NUCLEOTIDE SEQUENCE</scope>
    <source>
        <strain evidence="9">Candidatus Nitrosotenuis uzonensis 5A</strain>
    </source>
</reference>
<evidence type="ECO:0000313" key="10">
    <source>
        <dbReference type="EMBL" id="CDI05279.1"/>
    </source>
</evidence>
<feature type="binding site" evidence="8">
    <location>
        <position position="241"/>
    </location>
    <ligand>
        <name>NAD(+)</name>
        <dbReference type="ChEBI" id="CHEBI:57540"/>
    </ligand>
</feature>
<keyword evidence="11" id="KW-1185">Reference proteome</keyword>
<dbReference type="InterPro" id="IPR017437">
    <property type="entry name" value="ATP-NAD_kinase_PpnK-typ_C"/>
</dbReference>
<organism evidence="10 11">
    <name type="scientific">Candidatus Nitrosotenuis uzonensis</name>
    <dbReference type="NCBI Taxonomy" id="1407055"/>
    <lineage>
        <taxon>Archaea</taxon>
        <taxon>Nitrososphaerota</taxon>
        <taxon>Candidatus Nitrosotenuis</taxon>
    </lineage>
</organism>
<dbReference type="Gene3D" id="2.60.200.30">
    <property type="entry name" value="Probable inorganic polyphosphate/atp-NAD kinase, domain 2"/>
    <property type="match status" value="1"/>
</dbReference>
<comment type="similarity">
    <text evidence="8">Belongs to the NAD kinase family.</text>
</comment>
<comment type="caution">
    <text evidence="8">Lacks conserved residue(s) required for the propagation of feature annotation.</text>
</comment>
<dbReference type="GO" id="GO:0006741">
    <property type="term" value="P:NADP+ biosynthetic process"/>
    <property type="evidence" value="ECO:0007669"/>
    <property type="project" value="UniProtKB-UniRule"/>
</dbReference>
<evidence type="ECO:0000256" key="8">
    <source>
        <dbReference type="HAMAP-Rule" id="MF_00361"/>
    </source>
</evidence>
<evidence type="ECO:0000256" key="6">
    <source>
        <dbReference type="ARBA" id="ARBA00022857"/>
    </source>
</evidence>
<reference evidence="10" key="1">
    <citation type="journal article" date="2013" name="PLoS ONE">
        <title>Enrichment and Genome Sequence of the Group I.1a Ammonia-Oxidizing Archaeon ?Ca. Nitrosotenuis uzonensis? Representing a Clade Globally.</title>
        <authorList>
            <person name="Lebedeva E.V."/>
            <person name="Hatzenpichler R."/>
            <person name="Pelletier E."/>
            <person name="Schuster N."/>
            <person name="Hauzmayer S."/>
            <person name="Bulaev A."/>
            <person name="Grigor'eva N.V."/>
            <person name="Galushko A."/>
            <person name="Schmid M."/>
            <person name="Palatinszky M."/>
            <person name="Le Paslier D."/>
            <person name="Daims H."/>
            <person name="Wagner M."/>
        </authorList>
    </citation>
    <scope>NUCLEOTIDE SEQUENCE [LARGE SCALE GENOMIC DNA]</scope>
    <source>
        <strain evidence="10">N4</strain>
    </source>
</reference>
<accession>V6ART4</accession>
<evidence type="ECO:0000256" key="2">
    <source>
        <dbReference type="ARBA" id="ARBA00022679"/>
    </source>
</evidence>
<comment type="catalytic activity">
    <reaction evidence="8">
        <text>NAD(+) + ATP = ADP + NADP(+) + H(+)</text>
        <dbReference type="Rhea" id="RHEA:18629"/>
        <dbReference type="ChEBI" id="CHEBI:15378"/>
        <dbReference type="ChEBI" id="CHEBI:30616"/>
        <dbReference type="ChEBI" id="CHEBI:57540"/>
        <dbReference type="ChEBI" id="CHEBI:58349"/>
        <dbReference type="ChEBI" id="CHEBI:456216"/>
        <dbReference type="EC" id="2.7.1.23"/>
    </reaction>
</comment>
<comment type="caution">
    <text evidence="10">The sequence shown here is derived from an EMBL/GenBank/DDBJ whole genome shotgun (WGS) entry which is preliminary data.</text>
</comment>
<keyword evidence="3 8" id="KW-0547">Nucleotide-binding</keyword>
<dbReference type="FunFam" id="2.60.200.30:FF:000020">
    <property type="entry name" value="NAD kinase"/>
    <property type="match status" value="1"/>
</dbReference>
<dbReference type="EMBL" id="CAJNAQ010000001">
    <property type="protein sequence ID" value="CAE6484443.1"/>
    <property type="molecule type" value="Genomic_DNA"/>
</dbReference>
<evidence type="ECO:0000256" key="3">
    <source>
        <dbReference type="ARBA" id="ARBA00022741"/>
    </source>
</evidence>
<reference evidence="10" key="2">
    <citation type="submission" date="2013-10" db="EMBL/GenBank/DDBJ databases">
        <authorList>
            <person name="Regsiter A."/>
        </authorList>
    </citation>
    <scope>NUCLEOTIDE SEQUENCE</scope>
    <source>
        <strain evidence="10">N4</strain>
    </source>
</reference>
<dbReference type="Proteomes" id="UP000655759">
    <property type="component" value="Unassembled WGS sequence"/>
</dbReference>
<dbReference type="GO" id="GO:0005524">
    <property type="term" value="F:ATP binding"/>
    <property type="evidence" value="ECO:0007669"/>
    <property type="project" value="UniProtKB-KW"/>
</dbReference>
<dbReference type="AlphaFoldDB" id="V6ART4"/>
<feature type="binding site" evidence="8">
    <location>
        <position position="211"/>
    </location>
    <ligand>
        <name>NAD(+)</name>
        <dbReference type="ChEBI" id="CHEBI:57540"/>
    </ligand>
</feature>
<dbReference type="EC" id="2.7.1.23" evidence="8"/>
<feature type="binding site" evidence="8">
    <location>
        <begin position="77"/>
        <end position="78"/>
    </location>
    <ligand>
        <name>NAD(+)</name>
        <dbReference type="ChEBI" id="CHEBI:57540"/>
    </ligand>
</feature>
<dbReference type="HAMAP" id="MF_00361">
    <property type="entry name" value="NAD_kinase"/>
    <property type="match status" value="1"/>
</dbReference>
<keyword evidence="5 8" id="KW-0067">ATP-binding</keyword>
<gene>
    <name evidence="8 9" type="primary">nadK</name>
    <name evidence="10" type="ORF">NITUZ_140354</name>
    <name evidence="9" type="ORF">NUZ5A_10028</name>
</gene>
<dbReference type="GO" id="GO:0019674">
    <property type="term" value="P:NAD+ metabolic process"/>
    <property type="evidence" value="ECO:0007669"/>
    <property type="project" value="InterPro"/>
</dbReference>
<dbReference type="Gene3D" id="3.40.50.10330">
    <property type="entry name" value="Probable inorganic polyphosphate/atp-NAD kinase, domain 1"/>
    <property type="match status" value="1"/>
</dbReference>
<comment type="cofactor">
    <cofactor evidence="8">
        <name>a divalent metal cation</name>
        <dbReference type="ChEBI" id="CHEBI:60240"/>
    </cofactor>
</comment>
<dbReference type="InterPro" id="IPR017438">
    <property type="entry name" value="ATP-NAD_kinase_N"/>
</dbReference>
<feature type="binding site" evidence="8">
    <location>
        <begin position="187"/>
        <end position="192"/>
    </location>
    <ligand>
        <name>NAD(+)</name>
        <dbReference type="ChEBI" id="CHEBI:57540"/>
    </ligand>
</feature>
<proteinExistence type="inferred from homology"/>
<dbReference type="GO" id="GO:0005737">
    <property type="term" value="C:cytoplasm"/>
    <property type="evidence" value="ECO:0007669"/>
    <property type="project" value="UniProtKB-SubCell"/>
</dbReference>
<evidence type="ECO:0000313" key="11">
    <source>
        <dbReference type="Proteomes" id="UP000018159"/>
    </source>
</evidence>
<keyword evidence="1 8" id="KW-0963">Cytoplasm</keyword>
<dbReference type="Proteomes" id="UP000018159">
    <property type="component" value="Unassembled WGS sequence"/>
</dbReference>
<dbReference type="InterPro" id="IPR002504">
    <property type="entry name" value="NADK"/>
</dbReference>
<evidence type="ECO:0000256" key="5">
    <source>
        <dbReference type="ARBA" id="ARBA00022840"/>
    </source>
</evidence>
<dbReference type="InterPro" id="IPR016064">
    <property type="entry name" value="NAD/diacylglycerol_kinase_sf"/>
</dbReference>
<evidence type="ECO:0000256" key="4">
    <source>
        <dbReference type="ARBA" id="ARBA00022777"/>
    </source>
</evidence>
<protein>
    <recommendedName>
        <fullName evidence="8">NAD kinase</fullName>
        <ecNumber evidence="8">2.7.1.23</ecNumber>
    </recommendedName>
    <alternativeName>
        <fullName evidence="8">ATP-dependent NAD kinase</fullName>
    </alternativeName>
</protein>
<keyword evidence="6 8" id="KW-0521">NADP</keyword>
<dbReference type="GO" id="GO:0003951">
    <property type="term" value="F:NAD+ kinase activity"/>
    <property type="evidence" value="ECO:0007669"/>
    <property type="project" value="UniProtKB-UniRule"/>
</dbReference>
<evidence type="ECO:0000256" key="1">
    <source>
        <dbReference type="ARBA" id="ARBA00022490"/>
    </source>
</evidence>
<feature type="binding site" evidence="8">
    <location>
        <position position="158"/>
    </location>
    <ligand>
        <name>NAD(+)</name>
        <dbReference type="ChEBI" id="CHEBI:57540"/>
    </ligand>
</feature>